<dbReference type="PROSITE" id="PS00211">
    <property type="entry name" value="ABC_TRANSPORTER_1"/>
    <property type="match status" value="1"/>
</dbReference>
<dbReference type="KEGG" id="sac:SACOL2644"/>
<comment type="subcellular location">
    <subcellularLocation>
        <location evidence="1">Cell membrane</location>
        <topology evidence="1">Peripheral membrane protein</topology>
    </subcellularLocation>
</comment>
<keyword evidence="3" id="KW-0813">Transport</keyword>
<dbReference type="PROSITE" id="PS50893">
    <property type="entry name" value="ABC_TRANSPORTER_2"/>
    <property type="match status" value="1"/>
</dbReference>
<dbReference type="HOGENOM" id="CLU_000604_1_22_9"/>
<evidence type="ECO:0000259" key="9">
    <source>
        <dbReference type="PROSITE" id="PS50893"/>
    </source>
</evidence>
<dbReference type="GO" id="GO:0016887">
    <property type="term" value="F:ATP hydrolysis activity"/>
    <property type="evidence" value="ECO:0007669"/>
    <property type="project" value="InterPro"/>
</dbReference>
<dbReference type="InterPro" id="IPR003439">
    <property type="entry name" value="ABC_transporter-like_ATP-bd"/>
</dbReference>
<feature type="domain" description="ABC transporter" evidence="9">
    <location>
        <begin position="6"/>
        <end position="244"/>
    </location>
</feature>
<reference evidence="10 11" key="1">
    <citation type="journal article" date="2005" name="J. Bacteriol.">
        <title>Insights on evolution of virulence and resistance from the complete genome analysis of an early methicillin-resistant Staphylococcus aureus strain and a biofilm-producing methicillin-resistant Staphylococcus epidermidis strain.</title>
        <authorList>
            <person name="Gill S.R."/>
            <person name="Fouts D.E."/>
            <person name="Archer G.L."/>
            <person name="Mongodin E.F."/>
            <person name="Deboy R.T."/>
            <person name="Ravel J."/>
            <person name="Paulsen I.T."/>
            <person name="Kolonay J.F."/>
            <person name="Brinkac L."/>
            <person name="Beanan M."/>
            <person name="Dodson R.J."/>
            <person name="Daugherty S.C."/>
            <person name="Madupu R."/>
            <person name="Angiuoli S.V."/>
            <person name="Durkin A.S."/>
            <person name="Haft D.H."/>
            <person name="Vamathevan J."/>
            <person name="Khouri H."/>
            <person name="Utterback T."/>
            <person name="Lee C."/>
            <person name="Dimitrov G."/>
            <person name="Jiang L."/>
            <person name="Qin H."/>
            <person name="Weidman J."/>
            <person name="Tran K."/>
            <person name="Kang K."/>
            <person name="Hance I.R."/>
            <person name="Nelson K.E."/>
            <person name="Fraser C.M."/>
        </authorList>
    </citation>
    <scope>NUCLEOTIDE SEQUENCE [LARGE SCALE GENOMIC DNA]</scope>
    <source>
        <strain evidence="10 11">COL</strain>
    </source>
</reference>
<dbReference type="FunFam" id="3.40.50.300:FF:000032">
    <property type="entry name" value="Export ABC transporter ATP-binding protein"/>
    <property type="match status" value="1"/>
</dbReference>
<comment type="function">
    <text evidence="8">Part of the ABC transporter complex hrt involved in hemin import. Responsible for energy coupling to the transport system.</text>
</comment>
<accession>A0A0H2X0T7</accession>
<organism evidence="10 11">
    <name type="scientific">Staphylococcus aureus (strain COL)</name>
    <dbReference type="NCBI Taxonomy" id="93062"/>
    <lineage>
        <taxon>Bacteria</taxon>
        <taxon>Bacillati</taxon>
        <taxon>Bacillota</taxon>
        <taxon>Bacilli</taxon>
        <taxon>Bacillales</taxon>
        <taxon>Staphylococcaceae</taxon>
        <taxon>Staphylococcus</taxon>
    </lineage>
</organism>
<dbReference type="CDD" id="cd03255">
    <property type="entry name" value="ABC_MJ0796_LolCDE_FtsE"/>
    <property type="match status" value="1"/>
</dbReference>
<dbReference type="PANTHER" id="PTHR42798">
    <property type="entry name" value="LIPOPROTEIN-RELEASING SYSTEM ATP-BINDING PROTEIN LOLD"/>
    <property type="match status" value="1"/>
</dbReference>
<evidence type="ECO:0000256" key="8">
    <source>
        <dbReference type="ARBA" id="ARBA00024721"/>
    </source>
</evidence>
<comment type="similarity">
    <text evidence="6">Belongs to the ABC transporter superfamily. HrtA family.</text>
</comment>
<evidence type="ECO:0000256" key="1">
    <source>
        <dbReference type="ARBA" id="ARBA00004202"/>
    </source>
</evidence>
<dbReference type="SUPFAM" id="SSF52540">
    <property type="entry name" value="P-loop containing nucleoside triphosphate hydrolases"/>
    <property type="match status" value="1"/>
</dbReference>
<dbReference type="SMART" id="SM00382">
    <property type="entry name" value="AAA"/>
    <property type="match status" value="1"/>
</dbReference>
<dbReference type="GO" id="GO:0098796">
    <property type="term" value="C:membrane protein complex"/>
    <property type="evidence" value="ECO:0007669"/>
    <property type="project" value="UniProtKB-ARBA"/>
</dbReference>
<proteinExistence type="inferred from homology"/>
<sequence>MHAMLLEVKHVKKVYGKGLNATTALNQMNLSVGAGEFVAIMGESGSGKSTLLNLIASFDGLTEGDIIVDGAHLNNMKNKSKALYRQQMVGFVFQDFNLLPTMTNKENIMMPLILAGAKRKDIEQRVHQLAVQLHLEGFLNKYPSEISGGQKQRIAIARALVTKPTILLADEPTGALDSKTSKALMMLFQEIHQLEQTILMVTHSNIDASYAERVIFIKDGRLYHEIYRGEESQLAFQQRITDSLALVNGGSVNI</sequence>
<evidence type="ECO:0000256" key="4">
    <source>
        <dbReference type="ARBA" id="ARBA00022741"/>
    </source>
</evidence>
<dbReference type="GO" id="GO:0005886">
    <property type="term" value="C:plasma membrane"/>
    <property type="evidence" value="ECO:0007669"/>
    <property type="project" value="UniProtKB-SubCell"/>
</dbReference>
<dbReference type="GO" id="GO:0022857">
    <property type="term" value="F:transmembrane transporter activity"/>
    <property type="evidence" value="ECO:0007669"/>
    <property type="project" value="UniProtKB-ARBA"/>
</dbReference>
<dbReference type="AlphaFoldDB" id="A0A0H2X0T7"/>
<dbReference type="Pfam" id="PF00005">
    <property type="entry name" value="ABC_tran"/>
    <property type="match status" value="1"/>
</dbReference>
<evidence type="ECO:0000256" key="6">
    <source>
        <dbReference type="ARBA" id="ARBA00024359"/>
    </source>
</evidence>
<dbReference type="InterPro" id="IPR027417">
    <property type="entry name" value="P-loop_NTPase"/>
</dbReference>
<comment type="subunit">
    <text evidence="2">The complex is composed of two ATP-binding proteins (HrtA), two transmembrane proteins (HrtB) and a solute-binding protein.</text>
</comment>
<dbReference type="InterPro" id="IPR003593">
    <property type="entry name" value="AAA+_ATPase"/>
</dbReference>
<dbReference type="Gene3D" id="3.40.50.300">
    <property type="entry name" value="P-loop containing nucleotide triphosphate hydrolases"/>
    <property type="match status" value="1"/>
</dbReference>
<evidence type="ECO:0000313" key="10">
    <source>
        <dbReference type="EMBL" id="AAW38642.1"/>
    </source>
</evidence>
<protein>
    <recommendedName>
        <fullName evidence="7">Putative hemin import ATP-binding protein HrtA</fullName>
    </recommendedName>
</protein>
<dbReference type="InterPro" id="IPR017871">
    <property type="entry name" value="ABC_transporter-like_CS"/>
</dbReference>
<evidence type="ECO:0000256" key="7">
    <source>
        <dbReference type="ARBA" id="ARBA00024432"/>
    </source>
</evidence>
<dbReference type="GO" id="GO:0005524">
    <property type="term" value="F:ATP binding"/>
    <property type="evidence" value="ECO:0007669"/>
    <property type="project" value="UniProtKB-KW"/>
</dbReference>
<dbReference type="PANTHER" id="PTHR42798:SF7">
    <property type="entry name" value="ALPHA-D-RIBOSE 1-METHYLPHOSPHONATE 5-TRIPHOSPHATE SYNTHASE SUBUNIT PHNL"/>
    <property type="match status" value="1"/>
</dbReference>
<dbReference type="Proteomes" id="UP000000530">
    <property type="component" value="Chromosome"/>
</dbReference>
<evidence type="ECO:0000313" key="11">
    <source>
        <dbReference type="Proteomes" id="UP000000530"/>
    </source>
</evidence>
<keyword evidence="4" id="KW-0547">Nucleotide-binding</keyword>
<keyword evidence="5 10" id="KW-0067">ATP-binding</keyword>
<evidence type="ECO:0000256" key="3">
    <source>
        <dbReference type="ARBA" id="ARBA00022448"/>
    </source>
</evidence>
<dbReference type="InterPro" id="IPR017911">
    <property type="entry name" value="MacB-like_ATP-bd"/>
</dbReference>
<evidence type="ECO:0000256" key="5">
    <source>
        <dbReference type="ARBA" id="ARBA00022840"/>
    </source>
</evidence>
<evidence type="ECO:0000256" key="2">
    <source>
        <dbReference type="ARBA" id="ARBA00011131"/>
    </source>
</evidence>
<name>A0A0H2X0T7_STAAC</name>
<dbReference type="EMBL" id="CP000046">
    <property type="protein sequence ID" value="AAW38642.1"/>
    <property type="molecule type" value="Genomic_DNA"/>
</dbReference>
<gene>
    <name evidence="10" type="ordered locus">SACOL2644</name>
</gene>